<protein>
    <recommendedName>
        <fullName evidence="4">DUF1641 domain-containing protein</fullName>
    </recommendedName>
</protein>
<comment type="caution">
    <text evidence="2">The sequence shown here is derived from an EMBL/GenBank/DDBJ whole genome shotgun (WGS) entry which is preliminary data.</text>
</comment>
<dbReference type="AlphaFoldDB" id="A0A8H9INS3"/>
<evidence type="ECO:0000256" key="1">
    <source>
        <dbReference type="SAM" id="MobiDB-lite"/>
    </source>
</evidence>
<feature type="region of interest" description="Disordered" evidence="1">
    <location>
        <begin position="1"/>
        <end position="29"/>
    </location>
</feature>
<dbReference type="Pfam" id="PF07849">
    <property type="entry name" value="DUF1641"/>
    <property type="match status" value="1"/>
</dbReference>
<evidence type="ECO:0000313" key="2">
    <source>
        <dbReference type="EMBL" id="GHC46685.1"/>
    </source>
</evidence>
<organism evidence="2 3">
    <name type="scientific">Alcaligenes pakistanensis</name>
    <dbReference type="NCBI Taxonomy" id="1482717"/>
    <lineage>
        <taxon>Bacteria</taxon>
        <taxon>Pseudomonadati</taxon>
        <taxon>Pseudomonadota</taxon>
        <taxon>Betaproteobacteria</taxon>
        <taxon>Burkholderiales</taxon>
        <taxon>Alcaligenaceae</taxon>
        <taxon>Alcaligenes</taxon>
    </lineage>
</organism>
<sequence length="152" mass="16527">MNSVSDKSLNPEDAGATQKKPSTLESLLGEDPGVKGLDELIAKLEPLLAGGRLNRVVDVASLVADLVDMTDDYMVEKLMKGFEEGVGAAWSVGNAARMASDQLRATESTPTLMGLIRLAKEPEVRRGLTFFLLMAGVMGRQMRYQDLDHMED</sequence>
<accession>A0A8H9INS3</accession>
<dbReference type="InterPro" id="IPR012440">
    <property type="entry name" value="DUF1641"/>
</dbReference>
<keyword evidence="3" id="KW-1185">Reference proteome</keyword>
<reference evidence="3" key="1">
    <citation type="journal article" date="2019" name="Int. J. Syst. Evol. Microbiol.">
        <title>The Global Catalogue of Microorganisms (GCM) 10K type strain sequencing project: providing services to taxonomists for standard genome sequencing and annotation.</title>
        <authorList>
            <consortium name="The Broad Institute Genomics Platform"/>
            <consortium name="The Broad Institute Genome Sequencing Center for Infectious Disease"/>
            <person name="Wu L."/>
            <person name="Ma J."/>
        </authorList>
    </citation>
    <scope>NUCLEOTIDE SEQUENCE [LARGE SCALE GENOMIC DNA]</scope>
    <source>
        <strain evidence="3">KCTC 42083</strain>
    </source>
</reference>
<evidence type="ECO:0000313" key="3">
    <source>
        <dbReference type="Proteomes" id="UP000608923"/>
    </source>
</evidence>
<dbReference type="RefSeq" id="WP_189392152.1">
    <property type="nucleotide sequence ID" value="NZ_BMZN01000002.1"/>
</dbReference>
<dbReference type="Proteomes" id="UP000608923">
    <property type="component" value="Unassembled WGS sequence"/>
</dbReference>
<gene>
    <name evidence="2" type="ORF">GCM10010096_17660</name>
</gene>
<evidence type="ECO:0008006" key="4">
    <source>
        <dbReference type="Google" id="ProtNLM"/>
    </source>
</evidence>
<proteinExistence type="predicted"/>
<name>A0A8H9INS3_9BURK</name>
<dbReference type="EMBL" id="BMZN01000002">
    <property type="protein sequence ID" value="GHC46685.1"/>
    <property type="molecule type" value="Genomic_DNA"/>
</dbReference>